<keyword evidence="2" id="KW-1185">Reference proteome</keyword>
<name>A0ABN7XG53_GIGMA</name>
<organism evidence="1 2">
    <name type="scientific">Gigaspora margarita</name>
    <dbReference type="NCBI Taxonomy" id="4874"/>
    <lineage>
        <taxon>Eukaryota</taxon>
        <taxon>Fungi</taxon>
        <taxon>Fungi incertae sedis</taxon>
        <taxon>Mucoromycota</taxon>
        <taxon>Glomeromycotina</taxon>
        <taxon>Glomeromycetes</taxon>
        <taxon>Diversisporales</taxon>
        <taxon>Gigasporaceae</taxon>
        <taxon>Gigaspora</taxon>
    </lineage>
</organism>
<proteinExistence type="predicted"/>
<feature type="non-terminal residue" evidence="1">
    <location>
        <position position="1"/>
    </location>
</feature>
<feature type="non-terminal residue" evidence="1">
    <location>
        <position position="49"/>
    </location>
</feature>
<comment type="caution">
    <text evidence="1">The sequence shown here is derived from an EMBL/GenBank/DDBJ whole genome shotgun (WGS) entry which is preliminary data.</text>
</comment>
<reference evidence="1 2" key="1">
    <citation type="submission" date="2021-06" db="EMBL/GenBank/DDBJ databases">
        <authorList>
            <person name="Kallberg Y."/>
            <person name="Tangrot J."/>
            <person name="Rosling A."/>
        </authorList>
    </citation>
    <scope>NUCLEOTIDE SEQUENCE [LARGE SCALE GENOMIC DNA]</scope>
    <source>
        <strain evidence="1 2">120-4 pot B 10/14</strain>
    </source>
</reference>
<dbReference type="Proteomes" id="UP000789901">
    <property type="component" value="Unassembled WGS sequence"/>
</dbReference>
<dbReference type="EMBL" id="CAJVQB010126233">
    <property type="protein sequence ID" value="CAG8853575.1"/>
    <property type="molecule type" value="Genomic_DNA"/>
</dbReference>
<protein>
    <submittedName>
        <fullName evidence="1">37822_t:CDS:1</fullName>
    </submittedName>
</protein>
<sequence length="49" mass="5613">DLRLYPVENMVAFRLTCTPFPVQCVDVQSTYDLMISGFTIKMAIQIQNT</sequence>
<evidence type="ECO:0000313" key="2">
    <source>
        <dbReference type="Proteomes" id="UP000789901"/>
    </source>
</evidence>
<accession>A0ABN7XG53</accession>
<gene>
    <name evidence="1" type="ORF">GMARGA_LOCUS42396</name>
</gene>
<evidence type="ECO:0000313" key="1">
    <source>
        <dbReference type="EMBL" id="CAG8853575.1"/>
    </source>
</evidence>